<dbReference type="EMBL" id="CAXLJM020000034">
    <property type="protein sequence ID" value="CAL8102927.1"/>
    <property type="molecule type" value="Genomic_DNA"/>
</dbReference>
<keyword evidence="1" id="KW-0812">Transmembrane</keyword>
<sequence>MQLLAKEIKCLRVMLAFLLLSPLFYKVVVAPPAPPTPAQVCGLIDVPRDPSLPVCCGKSLGPLGNTRMLVEEFLGLHPDDLETKNNLHKYFWDEVQAGHPRVFPLCVTTNNSAVTHSKYVKFGQLMNGIYKDFRTATGQRFYKFDPETDLMSNSDSWVERIQLSRINGMFSDMVNMRQWFHIRIKMKSAMQGLLLDHVVGPLGIPQGEFNLQFTCSDNPPDGSGATEMQKDAFLIYCDFRPKALPHHPTVYFGLGSGRTEFHVHFRYTQVSCLLTRYLQFIVIPVKSFSSEMVKGVDYQMQLSKVFKMKEAFDSEDGFAYPLYQTHQWRNYHYCYLTSQSQVVERLKKVEPIAQEESTKPTADGHFADITWGETDELQRILPNYEFEHCLLKELDEGRDDTRYECPPGPFNCDQNLRELSDNEILANQKLWLELENKNTPCEEKCALSGDVVPLGLDEEKVNLHNAWESAKDARFHGLVESLAYFVLIPIANLMGRFYKENPKRVCCNMQFWIFAHVVLHMLAMVVSWIALAMVGTGSTINSVHPECGDPFTSGSSECFAMNAKSQSHVGISSIAVIVHHVDFVTGCCRSQKDWFRKIQVLLHSVGGYATSVLCLIALSLVNPVCSLETIIFLALYVVIYIFAFVFLTIFECKIDSLLGVSPKRSIFPILEGIIVDPAQIPGSFKKLQVAKKLIILGSSVALGLVWFLDLSSVMALKFNVEDYVRQGRVADIPGALLGPCENVNKIFEHYKA</sequence>
<protein>
    <submittedName>
        <fullName evidence="3">Uncharacterized protein</fullName>
    </submittedName>
</protein>
<feature type="chain" id="PRO_5046021918" evidence="2">
    <location>
        <begin position="30"/>
        <end position="752"/>
    </location>
</feature>
<evidence type="ECO:0000313" key="4">
    <source>
        <dbReference type="Proteomes" id="UP001642540"/>
    </source>
</evidence>
<evidence type="ECO:0000256" key="2">
    <source>
        <dbReference type="SAM" id="SignalP"/>
    </source>
</evidence>
<comment type="caution">
    <text evidence="3">The sequence shown here is derived from an EMBL/GenBank/DDBJ whole genome shotgun (WGS) entry which is preliminary data.</text>
</comment>
<keyword evidence="4" id="KW-1185">Reference proteome</keyword>
<evidence type="ECO:0000313" key="3">
    <source>
        <dbReference type="EMBL" id="CAL8102927.1"/>
    </source>
</evidence>
<feature type="signal peptide" evidence="2">
    <location>
        <begin position="1"/>
        <end position="29"/>
    </location>
</feature>
<proteinExistence type="predicted"/>
<evidence type="ECO:0000256" key="1">
    <source>
        <dbReference type="SAM" id="Phobius"/>
    </source>
</evidence>
<feature type="transmembrane region" description="Helical" evidence="1">
    <location>
        <begin position="600"/>
        <end position="618"/>
    </location>
</feature>
<reference evidence="3 4" key="1">
    <citation type="submission" date="2024-08" db="EMBL/GenBank/DDBJ databases">
        <authorList>
            <person name="Cucini C."/>
            <person name="Frati F."/>
        </authorList>
    </citation>
    <scope>NUCLEOTIDE SEQUENCE [LARGE SCALE GENOMIC DNA]</scope>
</reference>
<feature type="transmembrane region" description="Helical" evidence="1">
    <location>
        <begin position="693"/>
        <end position="716"/>
    </location>
</feature>
<accession>A0ABP1QGZ0</accession>
<keyword evidence="1" id="KW-0472">Membrane</keyword>
<dbReference type="Proteomes" id="UP001642540">
    <property type="component" value="Unassembled WGS sequence"/>
</dbReference>
<name>A0ABP1QGZ0_9HEXA</name>
<keyword evidence="1" id="KW-1133">Transmembrane helix</keyword>
<feature type="transmembrane region" description="Helical" evidence="1">
    <location>
        <begin position="511"/>
        <end position="534"/>
    </location>
</feature>
<organism evidence="3 4">
    <name type="scientific">Orchesella dallaii</name>
    <dbReference type="NCBI Taxonomy" id="48710"/>
    <lineage>
        <taxon>Eukaryota</taxon>
        <taxon>Metazoa</taxon>
        <taxon>Ecdysozoa</taxon>
        <taxon>Arthropoda</taxon>
        <taxon>Hexapoda</taxon>
        <taxon>Collembola</taxon>
        <taxon>Entomobryomorpha</taxon>
        <taxon>Entomobryoidea</taxon>
        <taxon>Orchesellidae</taxon>
        <taxon>Orchesellinae</taxon>
        <taxon>Orchesella</taxon>
    </lineage>
</organism>
<feature type="transmembrane region" description="Helical" evidence="1">
    <location>
        <begin position="630"/>
        <end position="650"/>
    </location>
</feature>
<feature type="transmembrane region" description="Helical" evidence="1">
    <location>
        <begin position="481"/>
        <end position="499"/>
    </location>
</feature>
<gene>
    <name evidence="3" type="ORF">ODALV1_LOCUS11294</name>
</gene>
<keyword evidence="2" id="KW-0732">Signal</keyword>